<keyword evidence="2" id="KW-0436">Ligase</keyword>
<evidence type="ECO:0000313" key="7">
    <source>
        <dbReference type="EMBL" id="PLW78821.1"/>
    </source>
</evidence>
<evidence type="ECO:0000259" key="6">
    <source>
        <dbReference type="Pfam" id="PF13193"/>
    </source>
</evidence>
<dbReference type="InterPro" id="IPR045851">
    <property type="entry name" value="AMP-bd_C_sf"/>
</dbReference>
<dbReference type="Proteomes" id="UP000234881">
    <property type="component" value="Unassembled WGS sequence"/>
</dbReference>
<dbReference type="FunFam" id="3.30.300.30:FF:000005">
    <property type="entry name" value="Acyl-coenzyme A synthetase ACSM5, mitochondrial"/>
    <property type="match status" value="1"/>
</dbReference>
<dbReference type="EMBL" id="PKUQ01000001">
    <property type="protein sequence ID" value="PLW78821.1"/>
    <property type="molecule type" value="Genomic_DNA"/>
</dbReference>
<evidence type="ECO:0000259" key="5">
    <source>
        <dbReference type="Pfam" id="PF00501"/>
    </source>
</evidence>
<reference evidence="7 8" key="1">
    <citation type="submission" date="2018-01" db="EMBL/GenBank/DDBJ databases">
        <title>The draft genome sequence of Cohaesibacter sp. H1304.</title>
        <authorList>
            <person name="Wang N.-N."/>
            <person name="Du Z.-J."/>
        </authorList>
    </citation>
    <scope>NUCLEOTIDE SEQUENCE [LARGE SCALE GENOMIC DNA]</scope>
    <source>
        <strain evidence="7 8">H1304</strain>
    </source>
</reference>
<dbReference type="OrthoDB" id="9803968at2"/>
<comment type="similarity">
    <text evidence="1">Belongs to the ATP-dependent AMP-binding enzyme family.</text>
</comment>
<dbReference type="GO" id="GO:0006637">
    <property type="term" value="P:acyl-CoA metabolic process"/>
    <property type="evidence" value="ECO:0007669"/>
    <property type="project" value="TreeGrafter"/>
</dbReference>
<gene>
    <name evidence="7" type="ORF">C0081_00840</name>
</gene>
<dbReference type="AlphaFoldDB" id="A0A2N5XWD3"/>
<dbReference type="GO" id="GO:0004321">
    <property type="term" value="F:fatty-acyl-CoA synthase activity"/>
    <property type="evidence" value="ECO:0007669"/>
    <property type="project" value="TreeGrafter"/>
</dbReference>
<name>A0A2N5XWD3_9HYPH</name>
<protein>
    <submittedName>
        <fullName evidence="7">AMP-dependent synthetase</fullName>
    </submittedName>
</protein>
<comment type="caution">
    <text evidence="7">The sequence shown here is derived from an EMBL/GenBank/DDBJ whole genome shotgun (WGS) entry which is preliminary data.</text>
</comment>
<dbReference type="InterPro" id="IPR020845">
    <property type="entry name" value="AMP-binding_CS"/>
</dbReference>
<dbReference type="PROSITE" id="PS00455">
    <property type="entry name" value="AMP_BINDING"/>
    <property type="match status" value="1"/>
</dbReference>
<keyword evidence="4" id="KW-0067">ATP-binding</keyword>
<dbReference type="Pfam" id="PF00501">
    <property type="entry name" value="AMP-binding"/>
    <property type="match status" value="1"/>
</dbReference>
<dbReference type="Gene3D" id="3.30.300.30">
    <property type="match status" value="1"/>
</dbReference>
<organism evidence="7 8">
    <name type="scientific">Cohaesibacter celericrescens</name>
    <dbReference type="NCBI Taxonomy" id="2067669"/>
    <lineage>
        <taxon>Bacteria</taxon>
        <taxon>Pseudomonadati</taxon>
        <taxon>Pseudomonadota</taxon>
        <taxon>Alphaproteobacteria</taxon>
        <taxon>Hyphomicrobiales</taxon>
        <taxon>Cohaesibacteraceae</taxon>
    </lineage>
</organism>
<dbReference type="InterPro" id="IPR051087">
    <property type="entry name" value="Mitochondrial_ACSM"/>
</dbReference>
<dbReference type="GO" id="GO:0015645">
    <property type="term" value="F:fatty acid ligase activity"/>
    <property type="evidence" value="ECO:0007669"/>
    <property type="project" value="TreeGrafter"/>
</dbReference>
<evidence type="ECO:0000256" key="1">
    <source>
        <dbReference type="ARBA" id="ARBA00006432"/>
    </source>
</evidence>
<dbReference type="InterPro" id="IPR000873">
    <property type="entry name" value="AMP-dep_synth/lig_dom"/>
</dbReference>
<sequence length="558" mass="60801">MLEKKQNYQETYQAYRWDIPQSYNMGVDVCDKWALVEPDRLAIVEVSEGGASRALRFAAMRDLSNQLANALTRHGVSGLSVPGEVGDRIGILLPQCLETAIAHVAVWKMGCVSLPLFTLFGQDALTHRLQDSGAKVVITNAEGAKKLAAFRHELPDLQLIVSIDGAGQYGLDFYTEVESESTQFEAVQTRADDPALLIYTSGTTGNPKGALHGHRVLLGHLPCVEMHHDFFPQPGDKVWTPADWAWIGGLMNVLMPSLHHGVPVVACRVAKFSGKWALDFIKAQGIRNAFLPPTALKLMRQVPDADKLGIQMRSVGSGGEALGTELLDWGRSALGVTINEFYGQTECNLVISSCSALGCNRTGMMGLPVPGHVVEVIDEMTGAILAVGEQGAIAVLSPDPVMFLRYWNRPDATKDKYVEGSQGRWLLTGDQGVRDAEGFFQFVGRDDDVIGSAGYRIGPSEVEDCLLRHPAVQMAGVVGKPDPVRNSVVAAYITLTDEYEPSEALADDIADFVKHRLAAHEYPRVVRFVDEMPMTTTGKIIRAQLRAMAQSEAEDESS</sequence>
<dbReference type="InterPro" id="IPR025110">
    <property type="entry name" value="AMP-bd_C"/>
</dbReference>
<keyword evidence="8" id="KW-1185">Reference proteome</keyword>
<accession>A0A2N5XWD3</accession>
<dbReference type="GO" id="GO:0016405">
    <property type="term" value="F:CoA-ligase activity"/>
    <property type="evidence" value="ECO:0007669"/>
    <property type="project" value="UniProtKB-ARBA"/>
</dbReference>
<dbReference type="GO" id="GO:0006633">
    <property type="term" value="P:fatty acid biosynthetic process"/>
    <property type="evidence" value="ECO:0007669"/>
    <property type="project" value="TreeGrafter"/>
</dbReference>
<dbReference type="InterPro" id="IPR042099">
    <property type="entry name" value="ANL_N_sf"/>
</dbReference>
<dbReference type="Pfam" id="PF13193">
    <property type="entry name" value="AMP-binding_C"/>
    <property type="match status" value="1"/>
</dbReference>
<dbReference type="Gene3D" id="3.40.50.12780">
    <property type="entry name" value="N-terminal domain of ligase-like"/>
    <property type="match status" value="1"/>
</dbReference>
<feature type="domain" description="AMP-binding enzyme C-terminal" evidence="6">
    <location>
        <begin position="461"/>
        <end position="539"/>
    </location>
</feature>
<evidence type="ECO:0000256" key="4">
    <source>
        <dbReference type="ARBA" id="ARBA00022840"/>
    </source>
</evidence>
<dbReference type="SUPFAM" id="SSF56801">
    <property type="entry name" value="Acetyl-CoA synthetase-like"/>
    <property type="match status" value="1"/>
</dbReference>
<evidence type="ECO:0000256" key="2">
    <source>
        <dbReference type="ARBA" id="ARBA00022598"/>
    </source>
</evidence>
<proteinExistence type="inferred from homology"/>
<dbReference type="PANTHER" id="PTHR43605:SF10">
    <property type="entry name" value="ACYL-COA SYNTHETASE MEDIUM CHAIN FAMILY MEMBER 3"/>
    <property type="match status" value="1"/>
</dbReference>
<feature type="domain" description="AMP-dependent synthetase/ligase" evidence="5">
    <location>
        <begin position="31"/>
        <end position="407"/>
    </location>
</feature>
<keyword evidence="3" id="KW-0547">Nucleotide-binding</keyword>
<evidence type="ECO:0000313" key="8">
    <source>
        <dbReference type="Proteomes" id="UP000234881"/>
    </source>
</evidence>
<dbReference type="RefSeq" id="WP_101531906.1">
    <property type="nucleotide sequence ID" value="NZ_PKUQ01000001.1"/>
</dbReference>
<dbReference type="GO" id="GO:0005524">
    <property type="term" value="F:ATP binding"/>
    <property type="evidence" value="ECO:0007669"/>
    <property type="project" value="UniProtKB-KW"/>
</dbReference>
<dbReference type="PANTHER" id="PTHR43605">
    <property type="entry name" value="ACYL-COENZYME A SYNTHETASE"/>
    <property type="match status" value="1"/>
</dbReference>
<evidence type="ECO:0000256" key="3">
    <source>
        <dbReference type="ARBA" id="ARBA00022741"/>
    </source>
</evidence>